<evidence type="ECO:0000313" key="8">
    <source>
        <dbReference type="EMBL" id="MYN24833.1"/>
    </source>
</evidence>
<dbReference type="InterPro" id="IPR035965">
    <property type="entry name" value="PAS-like_dom_sf"/>
</dbReference>
<dbReference type="RefSeq" id="WP_161052995.1">
    <property type="nucleotide sequence ID" value="NZ_WWCT01000001.1"/>
</dbReference>
<dbReference type="PRINTS" id="PR00344">
    <property type="entry name" value="BCTRLSENSOR"/>
</dbReference>
<dbReference type="Pfam" id="PF02518">
    <property type="entry name" value="HATPase_c"/>
    <property type="match status" value="1"/>
</dbReference>
<evidence type="ECO:0000313" key="9">
    <source>
        <dbReference type="Proteomes" id="UP000642144"/>
    </source>
</evidence>
<dbReference type="Proteomes" id="UP000642144">
    <property type="component" value="Unassembled WGS sequence"/>
</dbReference>
<dbReference type="Gene3D" id="3.30.565.10">
    <property type="entry name" value="Histidine kinase-like ATPase, C-terminal domain"/>
    <property type="match status" value="1"/>
</dbReference>
<dbReference type="PANTHER" id="PTHR43547">
    <property type="entry name" value="TWO-COMPONENT HISTIDINE KINASE"/>
    <property type="match status" value="1"/>
</dbReference>
<dbReference type="Gene3D" id="3.40.50.2300">
    <property type="match status" value="1"/>
</dbReference>
<dbReference type="EC" id="2.7.13.3" evidence="2"/>
<dbReference type="InterPro" id="IPR036890">
    <property type="entry name" value="HATPase_C_sf"/>
</dbReference>
<dbReference type="SUPFAM" id="SSF55785">
    <property type="entry name" value="PYP-like sensor domain (PAS domain)"/>
    <property type="match status" value="2"/>
</dbReference>
<comment type="caution">
    <text evidence="8">The sequence shown here is derived from an EMBL/GenBank/DDBJ whole genome shotgun (WGS) entry which is preliminary data.</text>
</comment>
<dbReference type="Pfam" id="PF08447">
    <property type="entry name" value="PAS_3"/>
    <property type="match status" value="1"/>
</dbReference>
<dbReference type="SMART" id="SM00387">
    <property type="entry name" value="HATPase_c"/>
    <property type="match status" value="1"/>
</dbReference>
<comment type="catalytic activity">
    <reaction evidence="1">
        <text>ATP + protein L-histidine = ADP + protein N-phospho-L-histidine.</text>
        <dbReference type="EC" id="2.7.13.3"/>
    </reaction>
</comment>
<dbReference type="PROSITE" id="PS50113">
    <property type="entry name" value="PAC"/>
    <property type="match status" value="1"/>
</dbReference>
<dbReference type="NCBIfam" id="TIGR00229">
    <property type="entry name" value="sensory_box"/>
    <property type="match status" value="1"/>
</dbReference>
<dbReference type="PROSITE" id="PS50110">
    <property type="entry name" value="RESPONSE_REGULATORY"/>
    <property type="match status" value="1"/>
</dbReference>
<dbReference type="Gene3D" id="3.30.450.20">
    <property type="entry name" value="PAS domain"/>
    <property type="match status" value="2"/>
</dbReference>
<name>A0ABW9VT99_9BURK</name>
<keyword evidence="9" id="KW-1185">Reference proteome</keyword>
<dbReference type="CDD" id="cd00082">
    <property type="entry name" value="HisKA"/>
    <property type="match status" value="1"/>
</dbReference>
<dbReference type="InterPro" id="IPR011006">
    <property type="entry name" value="CheY-like_superfamily"/>
</dbReference>
<evidence type="ECO:0000256" key="3">
    <source>
        <dbReference type="ARBA" id="ARBA00022553"/>
    </source>
</evidence>
<dbReference type="InterPro" id="IPR013656">
    <property type="entry name" value="PAS_4"/>
</dbReference>
<dbReference type="InterPro" id="IPR000700">
    <property type="entry name" value="PAS-assoc_C"/>
</dbReference>
<dbReference type="InterPro" id="IPR000014">
    <property type="entry name" value="PAS"/>
</dbReference>
<dbReference type="InterPro" id="IPR036097">
    <property type="entry name" value="HisK_dim/P_sf"/>
</dbReference>
<dbReference type="CDD" id="cd17580">
    <property type="entry name" value="REC_2_DhkD-like"/>
    <property type="match status" value="1"/>
</dbReference>
<evidence type="ECO:0000256" key="2">
    <source>
        <dbReference type="ARBA" id="ARBA00012438"/>
    </source>
</evidence>
<proteinExistence type="predicted"/>
<protein>
    <recommendedName>
        <fullName evidence="2">histidine kinase</fullName>
        <ecNumber evidence="2">2.7.13.3</ecNumber>
    </recommendedName>
</protein>
<dbReference type="Pfam" id="PF00512">
    <property type="entry name" value="HisKA"/>
    <property type="match status" value="1"/>
</dbReference>
<dbReference type="Gene3D" id="1.10.287.130">
    <property type="match status" value="1"/>
</dbReference>
<evidence type="ECO:0000256" key="1">
    <source>
        <dbReference type="ARBA" id="ARBA00000085"/>
    </source>
</evidence>
<evidence type="ECO:0000259" key="6">
    <source>
        <dbReference type="PROSITE" id="PS50110"/>
    </source>
</evidence>
<dbReference type="InterPro" id="IPR003594">
    <property type="entry name" value="HATPase_dom"/>
</dbReference>
<dbReference type="InterPro" id="IPR013655">
    <property type="entry name" value="PAS_fold_3"/>
</dbReference>
<dbReference type="SUPFAM" id="SSF55874">
    <property type="entry name" value="ATPase domain of HSP90 chaperone/DNA topoisomerase II/histidine kinase"/>
    <property type="match status" value="1"/>
</dbReference>
<accession>A0ABW9VT99</accession>
<evidence type="ECO:0000259" key="5">
    <source>
        <dbReference type="PROSITE" id="PS50109"/>
    </source>
</evidence>
<dbReference type="InterPro" id="IPR003661">
    <property type="entry name" value="HisK_dim/P_dom"/>
</dbReference>
<organism evidence="8 9">
    <name type="scientific">Duganella levis</name>
    <dbReference type="NCBI Taxonomy" id="2692169"/>
    <lineage>
        <taxon>Bacteria</taxon>
        <taxon>Pseudomonadati</taxon>
        <taxon>Pseudomonadota</taxon>
        <taxon>Betaproteobacteria</taxon>
        <taxon>Burkholderiales</taxon>
        <taxon>Oxalobacteraceae</taxon>
        <taxon>Telluria group</taxon>
        <taxon>Duganella</taxon>
    </lineage>
</organism>
<dbReference type="InterPro" id="IPR001789">
    <property type="entry name" value="Sig_transdc_resp-reg_receiver"/>
</dbReference>
<dbReference type="SMART" id="SM00388">
    <property type="entry name" value="HisKA"/>
    <property type="match status" value="1"/>
</dbReference>
<feature type="domain" description="Histidine kinase" evidence="5">
    <location>
        <begin position="316"/>
        <end position="534"/>
    </location>
</feature>
<dbReference type="SUPFAM" id="SSF52172">
    <property type="entry name" value="CheY-like"/>
    <property type="match status" value="1"/>
</dbReference>
<keyword evidence="3 4" id="KW-0597">Phosphoprotein</keyword>
<dbReference type="EMBL" id="WWCT01000001">
    <property type="protein sequence ID" value="MYN24833.1"/>
    <property type="molecule type" value="Genomic_DNA"/>
</dbReference>
<feature type="modified residue" description="4-aspartylphosphate" evidence="4">
    <location>
        <position position="607"/>
    </location>
</feature>
<reference evidence="8 9" key="1">
    <citation type="submission" date="2019-12" db="EMBL/GenBank/DDBJ databases">
        <title>Novel species isolated from a subtropical stream in China.</title>
        <authorList>
            <person name="Lu H."/>
        </authorList>
    </citation>
    <scope>NUCLEOTIDE SEQUENCE [LARGE SCALE GENOMIC DNA]</scope>
    <source>
        <strain evidence="8 9">CY42W</strain>
    </source>
</reference>
<evidence type="ECO:0000256" key="4">
    <source>
        <dbReference type="PROSITE-ProRule" id="PRU00169"/>
    </source>
</evidence>
<evidence type="ECO:0000259" key="7">
    <source>
        <dbReference type="PROSITE" id="PS50113"/>
    </source>
</evidence>
<dbReference type="Pfam" id="PF08448">
    <property type="entry name" value="PAS_4"/>
    <property type="match status" value="1"/>
</dbReference>
<dbReference type="CDD" id="cd00130">
    <property type="entry name" value="PAS"/>
    <property type="match status" value="1"/>
</dbReference>
<dbReference type="SMART" id="SM00448">
    <property type="entry name" value="REC"/>
    <property type="match status" value="1"/>
</dbReference>
<sequence length="678" mass="73400">METSRTNFAFLNGGSEAGRQIARADWSQHPMGAVSSWTPACRTALSMVLDSGFPSYVLWGPEFFFFYNDAYVPILGSKAALGQGLPLAELWHEIRDEACRIATTAMSGESTFFTDRPFLLERFGPPQLAYFTFSYSPIRDEGGEVVGVLCTIVETTDTVLGMARLRESEDRVQLSLDASGNIGTWSWYPETNATFVDERFARLFQVDAALAQSGTALERFTNMIHPDDRERVLAAIGHSIATGELYEIDYRIPQLSGKVVWVTAKGKLFEEKATGAKRFAGVAVDITEQRNAQQKSMRMAEQLAAAHERQTAFLATLAHELRNPLAPIRTGLELMRIAGANAQTVERLRGMMDRQVNQLTHLIDDLMDISRINNGKVELKLERMDIAEAIAAAAETSLPHIEQARHHLSTRLPAEKLPVHADRTRLIQILSNILTNAAKYTPAGGRIDISAWRDGTDGVVAISDTGIGIPQAALSGVFDMFTQVGSDTARAQGGLGIGLALVRQLLTLHGGTVAAISPGEGLGATFTIRLPLIDGAPASWVTGTRHNRNVGHAVAAQTILVADDNIDAAETLAALLRLQGHLVHVATDGVQASELLHAVTPTIAFLDIGMPGKDGRAVAREARQSQRLARTTLVALTGWGMANDRVLSKIAGFDFHLTKPIAIEDIEQIIKSGSGGEA</sequence>
<dbReference type="InterPro" id="IPR005467">
    <property type="entry name" value="His_kinase_dom"/>
</dbReference>
<dbReference type="PROSITE" id="PS50109">
    <property type="entry name" value="HIS_KIN"/>
    <property type="match status" value="1"/>
</dbReference>
<feature type="domain" description="Response regulatory" evidence="6">
    <location>
        <begin position="558"/>
        <end position="674"/>
    </location>
</feature>
<dbReference type="SUPFAM" id="SSF47384">
    <property type="entry name" value="Homodimeric domain of signal transducing histidine kinase"/>
    <property type="match status" value="1"/>
</dbReference>
<feature type="domain" description="PAC" evidence="7">
    <location>
        <begin position="246"/>
        <end position="298"/>
    </location>
</feature>
<dbReference type="Pfam" id="PF00072">
    <property type="entry name" value="Response_reg"/>
    <property type="match status" value="1"/>
</dbReference>
<dbReference type="PANTHER" id="PTHR43547:SF2">
    <property type="entry name" value="HYBRID SIGNAL TRANSDUCTION HISTIDINE KINASE C"/>
    <property type="match status" value="1"/>
</dbReference>
<dbReference type="InterPro" id="IPR004358">
    <property type="entry name" value="Sig_transdc_His_kin-like_C"/>
</dbReference>
<gene>
    <name evidence="8" type="ORF">GTP69_00240</name>
</gene>